<dbReference type="NCBIfam" id="NF004996">
    <property type="entry name" value="PRK06381.1"/>
    <property type="match status" value="1"/>
</dbReference>
<name>A0A4P2VAG3_9ARCH</name>
<dbReference type="RefSeq" id="WP_174447811.1">
    <property type="nucleotide sequence ID" value="NZ_AP018732.1"/>
</dbReference>
<dbReference type="Gene3D" id="3.40.50.1100">
    <property type="match status" value="2"/>
</dbReference>
<dbReference type="Proteomes" id="UP000509448">
    <property type="component" value="Chromosome"/>
</dbReference>
<evidence type="ECO:0000259" key="1">
    <source>
        <dbReference type="Pfam" id="PF00291"/>
    </source>
</evidence>
<organism evidence="2 3">
    <name type="scientific">Conexivisphaera calida</name>
    <dbReference type="NCBI Taxonomy" id="1874277"/>
    <lineage>
        <taxon>Archaea</taxon>
        <taxon>Nitrososphaerota</taxon>
        <taxon>Conexivisphaeria</taxon>
        <taxon>Conexivisphaerales</taxon>
        <taxon>Conexivisphaeraceae</taxon>
        <taxon>Conexivisphaera</taxon>
    </lineage>
</organism>
<proteinExistence type="predicted"/>
<evidence type="ECO:0000313" key="3">
    <source>
        <dbReference type="Proteomes" id="UP000509448"/>
    </source>
</evidence>
<dbReference type="PANTHER" id="PTHR10314">
    <property type="entry name" value="CYSTATHIONINE BETA-SYNTHASE"/>
    <property type="match status" value="1"/>
</dbReference>
<dbReference type="GeneID" id="55583869"/>
<dbReference type="InterPro" id="IPR050214">
    <property type="entry name" value="Cys_Synth/Cystath_Beta-Synth"/>
</dbReference>
<dbReference type="InterPro" id="IPR036052">
    <property type="entry name" value="TrpB-like_PALP_sf"/>
</dbReference>
<dbReference type="AlphaFoldDB" id="A0A4P2VAG3"/>
<dbReference type="KEGG" id="ccai:NAS2_0050"/>
<dbReference type="GO" id="GO:0004795">
    <property type="term" value="F:threonine synthase activity"/>
    <property type="evidence" value="ECO:0007669"/>
    <property type="project" value="UniProtKB-EC"/>
</dbReference>
<accession>A0A4P2VAG3</accession>
<dbReference type="Pfam" id="PF00291">
    <property type="entry name" value="PALP"/>
    <property type="match status" value="1"/>
</dbReference>
<dbReference type="SUPFAM" id="SSF53686">
    <property type="entry name" value="Tryptophan synthase beta subunit-like PLP-dependent enzymes"/>
    <property type="match status" value="1"/>
</dbReference>
<feature type="domain" description="Tryptophan synthase beta chain-like PALP" evidence="1">
    <location>
        <begin position="8"/>
        <end position="306"/>
    </location>
</feature>
<keyword evidence="3" id="KW-1185">Reference proteome</keyword>
<dbReference type="InterPro" id="IPR001926">
    <property type="entry name" value="TrpB-like_PALP"/>
</dbReference>
<sequence>MLVRQELSYYRTPLLRLPSLERLFARGDSKIYAKYEGVNPTGTHKDRAAALHVQRALEGGFRVLTAGTCGNFGVSLAYYSRMVGAKAVIFVPRRYTLERMADLRRYGAQLVFVDGSYEDAVEKSVRAASDNGWYDANPGSSNTSVNFEAYSALAYEIAWELGDPPTTVALPVGNGTTLAGVHMGFKRLKDLGYIESVPRMIGVTTVHGNSAIDSFLSGRDSAVPTPSVKETKYNEPLVSMISFDGDAALRALRESGGGALRVPDRVMLGHSRLLRELEGIDVLPASASVVEALRSLDGGTHVLVFTSRWHLP</sequence>
<keyword evidence="2" id="KW-0456">Lyase</keyword>
<reference evidence="2 3" key="1">
    <citation type="journal article" date="2019" name="ISME J.">
        <title>Isolation and characterization of a thermophilic sulfur- and iron-reducing thaumarchaeote from a terrestrial acidic hot spring.</title>
        <authorList>
            <person name="Kato S."/>
            <person name="Itoh T."/>
            <person name="Yuki M."/>
            <person name="Nagamori M."/>
            <person name="Ohnishi M."/>
            <person name="Uematsu K."/>
            <person name="Suzuki K."/>
            <person name="Takashina T."/>
            <person name="Ohkuma M."/>
        </authorList>
    </citation>
    <scope>NUCLEOTIDE SEQUENCE [LARGE SCALE GENOMIC DNA]</scope>
    <source>
        <strain evidence="2 3">NAS-02</strain>
    </source>
</reference>
<dbReference type="EMBL" id="AP018732">
    <property type="protein sequence ID" value="BBE41464.1"/>
    <property type="molecule type" value="Genomic_DNA"/>
</dbReference>
<gene>
    <name evidence="2" type="ORF">NAS2_0050</name>
</gene>
<dbReference type="OrthoDB" id="6371at2157"/>
<evidence type="ECO:0000313" key="2">
    <source>
        <dbReference type="EMBL" id="BBE41464.1"/>
    </source>
</evidence>
<dbReference type="EC" id="4.2.3.1" evidence="2"/>
<protein>
    <submittedName>
        <fullName evidence="2">Threonine synthase</fullName>
        <ecNumber evidence="2">4.2.3.1</ecNumber>
    </submittedName>
</protein>